<feature type="domain" description="ParB-like N-terminal" evidence="3">
    <location>
        <begin position="61"/>
        <end position="152"/>
    </location>
</feature>
<keyword evidence="5" id="KW-1185">Reference proteome</keyword>
<dbReference type="SMART" id="SM00470">
    <property type="entry name" value="ParB"/>
    <property type="match status" value="1"/>
</dbReference>
<gene>
    <name evidence="4" type="ORF">C9J12_21080</name>
</gene>
<dbReference type="OrthoDB" id="5719994at2"/>
<evidence type="ECO:0000259" key="3">
    <source>
        <dbReference type="SMART" id="SM00470"/>
    </source>
</evidence>
<dbReference type="RefSeq" id="WP_107244500.1">
    <property type="nucleotide sequence ID" value="NZ_PYMJ01000027.1"/>
</dbReference>
<evidence type="ECO:0000313" key="5">
    <source>
        <dbReference type="Proteomes" id="UP000240987"/>
    </source>
</evidence>
<reference evidence="4 5" key="1">
    <citation type="submission" date="2018-01" db="EMBL/GenBank/DDBJ databases">
        <title>Whole genome sequencing of Histamine producing bacteria.</title>
        <authorList>
            <person name="Butler K."/>
        </authorList>
    </citation>
    <scope>NUCLEOTIDE SEQUENCE [LARGE SCALE GENOMIC DNA]</scope>
    <source>
        <strain evidence="4 5">JCM 12947</strain>
    </source>
</reference>
<comment type="caution">
    <text evidence="4">The sequence shown here is derived from an EMBL/GenBank/DDBJ whole genome shotgun (WGS) entry which is preliminary data.</text>
</comment>
<dbReference type="Gene3D" id="1.10.10.2830">
    <property type="match status" value="1"/>
</dbReference>
<dbReference type="AlphaFoldDB" id="A0A2T3JA64"/>
<proteinExistence type="inferred from homology"/>
<dbReference type="InterPro" id="IPR003115">
    <property type="entry name" value="ParB_N"/>
</dbReference>
<sequence>MAKRPDRSLKTIVEGVSTSKIDEANRLHNIRQKKLESKSPFIELPLGTRTVSYELVTIPYNDIEKSTLILESNAREQAFLNKETLSDILETMQTDGQQFPAIGQRVNNNVIVIDGSRRRASCLIAKKDFLIYVTDDDISDEEANFQSTVGNAHKQISIYEHGMQWIKMLDAGVCKDPKELAIYLRKSDSIVYDAINALDISKELLLSFPAASELGRPAFNKLRKALNENQNIDLDDIIIHANEHHEVLHENVAITLRDKNKKHLDYVIKLINSYKEIKKSPKAKIIKGINQSSARVIITPKGYNIILEKLSEQQKKELDNMLKTFLNT</sequence>
<dbReference type="GO" id="GO:0003677">
    <property type="term" value="F:DNA binding"/>
    <property type="evidence" value="ECO:0007669"/>
    <property type="project" value="UniProtKB-KW"/>
</dbReference>
<dbReference type="InterPro" id="IPR004437">
    <property type="entry name" value="ParB/RepB/Spo0J"/>
</dbReference>
<dbReference type="Proteomes" id="UP000240987">
    <property type="component" value="Unassembled WGS sequence"/>
</dbReference>
<organism evidence="4 5">
    <name type="scientific">Photobacterium frigidiphilum</name>
    <dbReference type="NCBI Taxonomy" id="264736"/>
    <lineage>
        <taxon>Bacteria</taxon>
        <taxon>Pseudomonadati</taxon>
        <taxon>Pseudomonadota</taxon>
        <taxon>Gammaproteobacteria</taxon>
        <taxon>Vibrionales</taxon>
        <taxon>Vibrionaceae</taxon>
        <taxon>Photobacterium</taxon>
    </lineage>
</organism>
<dbReference type="PANTHER" id="PTHR38973">
    <property type="entry name" value="PLASMID PARTITIONING CONTROL PROTEIN-RELATED"/>
    <property type="match status" value="1"/>
</dbReference>
<accession>A0A2T3JA64</accession>
<comment type="similarity">
    <text evidence="1">Belongs to the ParB family.</text>
</comment>
<name>A0A2T3JA64_9GAMM</name>
<dbReference type="InterPro" id="IPR036086">
    <property type="entry name" value="ParB/Sulfiredoxin_sf"/>
</dbReference>
<dbReference type="PANTHER" id="PTHR38973:SF2">
    <property type="entry name" value="PARB_REPB_SPO0J FAMILY PLASMID PARTITION PROTEIN"/>
    <property type="match status" value="1"/>
</dbReference>
<dbReference type="EMBL" id="PYMJ01000027">
    <property type="protein sequence ID" value="PSU45739.1"/>
    <property type="molecule type" value="Genomic_DNA"/>
</dbReference>
<dbReference type="CDD" id="cd16394">
    <property type="entry name" value="sopB_N"/>
    <property type="match status" value="1"/>
</dbReference>
<evidence type="ECO:0000313" key="4">
    <source>
        <dbReference type="EMBL" id="PSU45739.1"/>
    </source>
</evidence>
<evidence type="ECO:0000256" key="2">
    <source>
        <dbReference type="ARBA" id="ARBA00023125"/>
    </source>
</evidence>
<protein>
    <recommendedName>
        <fullName evidence="3">ParB-like N-terminal domain-containing protein</fullName>
    </recommendedName>
</protein>
<keyword evidence="2" id="KW-0238">DNA-binding</keyword>
<dbReference type="NCBIfam" id="TIGR00180">
    <property type="entry name" value="parB_part"/>
    <property type="match status" value="1"/>
</dbReference>
<dbReference type="SUPFAM" id="SSF110849">
    <property type="entry name" value="ParB/Sulfiredoxin"/>
    <property type="match status" value="1"/>
</dbReference>
<evidence type="ECO:0000256" key="1">
    <source>
        <dbReference type="ARBA" id="ARBA00006295"/>
    </source>
</evidence>